<sequence>MYLQATLFAYRTIKQESTKYSPFDVILYNPKYASSKFELTIRTFQQILYLNRIREQAIKNIEISQKNQIETIEKTLLETTRTLKPPFKLGDRVLLYKNYRSISWSSKIETTLKGPYIIQHLLKKCTYSIKSTDTDDTLLKCVHDFGDEVVYDKRVTCSRIDKRPVVGVEESVVVPSDPSPMQGITFSGQSENLFANADKEPVTAAIFTTEVFRPTSLEPMVSKARPLCALPKKGSKTEKMHAKFAKWLLDYEDVARKRDEMIAKAASFHNDLVLKIVKYCQHLKEEPVSQRSFGTYQTRCADVLKSLLRNHSLTYPMVMKAVCRADPWSRCGPFNP</sequence>
<evidence type="ECO:0000313" key="2">
    <source>
        <dbReference type="Proteomes" id="UP000093000"/>
    </source>
</evidence>
<gene>
    <name evidence="1" type="ORF">A0J61_01018</name>
</gene>
<dbReference type="OrthoDB" id="2269275at2759"/>
<evidence type="ECO:0000313" key="1">
    <source>
        <dbReference type="EMBL" id="OBZ90931.1"/>
    </source>
</evidence>
<name>A0A1C7NP73_9FUNG</name>
<proteinExistence type="predicted"/>
<dbReference type="AlphaFoldDB" id="A0A1C7NP73"/>
<dbReference type="InParanoid" id="A0A1C7NP73"/>
<organism evidence="1 2">
    <name type="scientific">Choanephora cucurbitarum</name>
    <dbReference type="NCBI Taxonomy" id="101091"/>
    <lineage>
        <taxon>Eukaryota</taxon>
        <taxon>Fungi</taxon>
        <taxon>Fungi incertae sedis</taxon>
        <taxon>Mucoromycota</taxon>
        <taxon>Mucoromycotina</taxon>
        <taxon>Mucoromycetes</taxon>
        <taxon>Mucorales</taxon>
        <taxon>Mucorineae</taxon>
        <taxon>Choanephoraceae</taxon>
        <taxon>Choanephoroideae</taxon>
        <taxon>Choanephora</taxon>
    </lineage>
</organism>
<dbReference type="Proteomes" id="UP000093000">
    <property type="component" value="Unassembled WGS sequence"/>
</dbReference>
<reference evidence="1 2" key="1">
    <citation type="submission" date="2016-03" db="EMBL/GenBank/DDBJ databases">
        <title>Choanephora cucurbitarum.</title>
        <authorList>
            <person name="Min B."/>
            <person name="Park H."/>
            <person name="Park J.-H."/>
            <person name="Shin H.-D."/>
            <person name="Choi I.-G."/>
        </authorList>
    </citation>
    <scope>NUCLEOTIDE SEQUENCE [LARGE SCALE GENOMIC DNA]</scope>
    <source>
        <strain evidence="1 2">KUS-F28377</strain>
    </source>
</reference>
<keyword evidence="2" id="KW-1185">Reference proteome</keyword>
<accession>A0A1C7NP73</accession>
<dbReference type="EMBL" id="LUGH01000028">
    <property type="protein sequence ID" value="OBZ90931.1"/>
    <property type="molecule type" value="Genomic_DNA"/>
</dbReference>
<protein>
    <submittedName>
        <fullName evidence="1">Uncharacterized protein</fullName>
    </submittedName>
</protein>
<comment type="caution">
    <text evidence="1">The sequence shown here is derived from an EMBL/GenBank/DDBJ whole genome shotgun (WGS) entry which is preliminary data.</text>
</comment>
<dbReference type="STRING" id="101091.A0A1C7NP73"/>